<keyword evidence="4 5" id="KW-0694">RNA-binding</keyword>
<sequence length="626" mass="69526">MKAGMSDVKRILFDLGSSEGIPQNSGPSKLTPAGTKSILDPRLRKVLSSQLGIQNVLHMQEVVLEYILSTSSRSRTGDVVLCAPTGSGKTLAYALPIIQDMLDRRMPRLRAIVVVPTRDLANQVFTVLSTLTKPFGIFTLCTIGSSAIAEEALAIPNAEILIATPGRLVDHINNGDYLKLSDVKYLVLDESDRLLEDSYQNWIDVLIPALGRRTYAFDESENRCPVPRASYGILNLAIRPDIAMRTESSFSGLSQANVRKILASATQTRNPMRLYKLDLRDVCFFEPRGFEADEGNRDKISGDRYTVPATMTERGWIIGSLVEKPTALLQLLGWIPLDSDNTRGLKSVLEERLVSQGGTKLVFTNSVDSAHRLCRLLELCAFSLGRSGKVLEMSGTLSAKRRKFVLEAVKEKALSIEGNSTNPPFVVVVCSDILARGMDILSVDTVINYDTPAHISTYLHRAGRTARAGRHGKVFTVLVSNQVRHFRSMVYEAERDKRKVKTIDLKIRTDGDSDHSVIVRNLASLRRVLSSERYGALQRDESLPEFMMHSLCKRGVHETRSKYEDDNPNHNSEDGKAGHKRRRTVIDDVQDVDGVDEDGDVRNAGFLHEILYTQIGRNLLHPPSAS</sequence>
<evidence type="ECO:0000256" key="1">
    <source>
        <dbReference type="ARBA" id="ARBA00022741"/>
    </source>
</evidence>
<dbReference type="SMART" id="SM00487">
    <property type="entry name" value="DEXDc"/>
    <property type="match status" value="1"/>
</dbReference>
<comment type="catalytic activity">
    <reaction evidence="5">
        <text>ATP + H2O = ADP + phosphate + H(+)</text>
        <dbReference type="Rhea" id="RHEA:13065"/>
        <dbReference type="ChEBI" id="CHEBI:15377"/>
        <dbReference type="ChEBI" id="CHEBI:15378"/>
        <dbReference type="ChEBI" id="CHEBI:30616"/>
        <dbReference type="ChEBI" id="CHEBI:43474"/>
        <dbReference type="ChEBI" id="CHEBI:456216"/>
        <dbReference type="EC" id="3.6.4.13"/>
    </reaction>
</comment>
<protein>
    <recommendedName>
        <fullName evidence="5">ATP-dependent RNA helicase</fullName>
        <ecNumber evidence="5">3.6.4.13</ecNumber>
    </recommendedName>
</protein>
<proteinExistence type="inferred from homology"/>
<dbReference type="GO" id="GO:0003723">
    <property type="term" value="F:RNA binding"/>
    <property type="evidence" value="ECO:0007669"/>
    <property type="project" value="UniProtKB-UniRule"/>
</dbReference>
<evidence type="ECO:0000256" key="2">
    <source>
        <dbReference type="ARBA" id="ARBA00022801"/>
    </source>
</evidence>
<evidence type="ECO:0000259" key="8">
    <source>
        <dbReference type="PROSITE" id="PS51194"/>
    </source>
</evidence>
<dbReference type="Gene3D" id="3.40.50.300">
    <property type="entry name" value="P-loop containing nucleotide triphosphate hydrolases"/>
    <property type="match status" value="2"/>
</dbReference>
<keyword evidence="10" id="KW-1185">Reference proteome</keyword>
<comment type="function">
    <text evidence="5">RNA helicase.</text>
</comment>
<dbReference type="EMBL" id="NBIV01000016">
    <property type="protein sequence ID" value="PXF48060.1"/>
    <property type="molecule type" value="Genomic_DNA"/>
</dbReference>
<dbReference type="InterPro" id="IPR027417">
    <property type="entry name" value="P-loop_NTPase"/>
</dbReference>
<comment type="domain">
    <text evidence="5">The Q motif is unique to and characteristic of the DEAD box family of RNA helicases and controls ATP binding and hydrolysis.</text>
</comment>
<dbReference type="SUPFAM" id="SSF52540">
    <property type="entry name" value="P-loop containing nucleoside triphosphate hydrolases"/>
    <property type="match status" value="1"/>
</dbReference>
<evidence type="ECO:0000313" key="10">
    <source>
        <dbReference type="Proteomes" id="UP000247409"/>
    </source>
</evidence>
<name>A0A2V3J3U8_9FLOR</name>
<evidence type="ECO:0000259" key="7">
    <source>
        <dbReference type="PROSITE" id="PS51192"/>
    </source>
</evidence>
<feature type="compositionally biased region" description="Basic and acidic residues" evidence="6">
    <location>
        <begin position="559"/>
        <end position="577"/>
    </location>
</feature>
<keyword evidence="5 9" id="KW-0347">Helicase</keyword>
<dbReference type="SMART" id="SM00490">
    <property type="entry name" value="HELICc"/>
    <property type="match status" value="1"/>
</dbReference>
<keyword evidence="3 5" id="KW-0067">ATP-binding</keyword>
<comment type="similarity">
    <text evidence="5">Belongs to the DEAD box helicase family.</text>
</comment>
<evidence type="ECO:0000313" key="9">
    <source>
        <dbReference type="EMBL" id="PXF48060.1"/>
    </source>
</evidence>
<comment type="caution">
    <text evidence="9">The sequence shown here is derived from an EMBL/GenBank/DDBJ whole genome shotgun (WGS) entry which is preliminary data.</text>
</comment>
<dbReference type="Pfam" id="PF00270">
    <property type="entry name" value="DEAD"/>
    <property type="match status" value="1"/>
</dbReference>
<feature type="domain" description="Helicase C-terminal" evidence="8">
    <location>
        <begin position="348"/>
        <end position="511"/>
    </location>
</feature>
<dbReference type="STRING" id="448386.A0A2V3J3U8"/>
<keyword evidence="1 5" id="KW-0547">Nucleotide-binding</keyword>
<dbReference type="GO" id="GO:0016787">
    <property type="term" value="F:hydrolase activity"/>
    <property type="evidence" value="ECO:0007669"/>
    <property type="project" value="UniProtKB-KW"/>
</dbReference>
<keyword evidence="2 5" id="KW-0378">Hydrolase</keyword>
<dbReference type="InterPro" id="IPR014001">
    <property type="entry name" value="Helicase_ATP-bd"/>
</dbReference>
<dbReference type="GO" id="GO:0003724">
    <property type="term" value="F:RNA helicase activity"/>
    <property type="evidence" value="ECO:0007669"/>
    <property type="project" value="UniProtKB-EC"/>
</dbReference>
<dbReference type="InterPro" id="IPR001650">
    <property type="entry name" value="Helicase_C-like"/>
</dbReference>
<organism evidence="9 10">
    <name type="scientific">Gracilariopsis chorda</name>
    <dbReference type="NCBI Taxonomy" id="448386"/>
    <lineage>
        <taxon>Eukaryota</taxon>
        <taxon>Rhodophyta</taxon>
        <taxon>Florideophyceae</taxon>
        <taxon>Rhodymeniophycidae</taxon>
        <taxon>Gracilariales</taxon>
        <taxon>Gracilariaceae</taxon>
        <taxon>Gracilariopsis</taxon>
    </lineage>
</organism>
<dbReference type="AlphaFoldDB" id="A0A2V3J3U8"/>
<dbReference type="InterPro" id="IPR011545">
    <property type="entry name" value="DEAD/DEAH_box_helicase_dom"/>
</dbReference>
<dbReference type="EC" id="3.6.4.13" evidence="5"/>
<dbReference type="GO" id="GO:0005524">
    <property type="term" value="F:ATP binding"/>
    <property type="evidence" value="ECO:0007669"/>
    <property type="project" value="UniProtKB-UniRule"/>
</dbReference>
<dbReference type="PROSITE" id="PS51192">
    <property type="entry name" value="HELICASE_ATP_BIND_1"/>
    <property type="match status" value="1"/>
</dbReference>
<dbReference type="CDD" id="cd18787">
    <property type="entry name" value="SF2_C_DEAD"/>
    <property type="match status" value="1"/>
</dbReference>
<dbReference type="PANTHER" id="PTHR24031">
    <property type="entry name" value="RNA HELICASE"/>
    <property type="match status" value="1"/>
</dbReference>
<dbReference type="Pfam" id="PF00271">
    <property type="entry name" value="Helicase_C"/>
    <property type="match status" value="1"/>
</dbReference>
<evidence type="ECO:0000256" key="6">
    <source>
        <dbReference type="SAM" id="MobiDB-lite"/>
    </source>
</evidence>
<feature type="domain" description="Helicase ATP-binding" evidence="7">
    <location>
        <begin position="70"/>
        <end position="285"/>
    </location>
</feature>
<reference evidence="9 10" key="1">
    <citation type="journal article" date="2018" name="Mol. Biol. Evol.">
        <title>Analysis of the draft genome of the red seaweed Gracilariopsis chorda provides insights into genome size evolution in Rhodophyta.</title>
        <authorList>
            <person name="Lee J."/>
            <person name="Yang E.C."/>
            <person name="Graf L."/>
            <person name="Yang J.H."/>
            <person name="Qiu H."/>
            <person name="Zel Zion U."/>
            <person name="Chan C.X."/>
            <person name="Stephens T.G."/>
            <person name="Weber A.P.M."/>
            <person name="Boo G.H."/>
            <person name="Boo S.M."/>
            <person name="Kim K.M."/>
            <person name="Shin Y."/>
            <person name="Jung M."/>
            <person name="Lee S.J."/>
            <person name="Yim H.S."/>
            <person name="Lee J.H."/>
            <person name="Bhattacharya D."/>
            <person name="Yoon H.S."/>
        </authorList>
    </citation>
    <scope>NUCLEOTIDE SEQUENCE [LARGE SCALE GENOMIC DNA]</scope>
    <source>
        <strain evidence="9 10">SKKU-2015</strain>
        <tissue evidence="9">Whole body</tissue>
    </source>
</reference>
<accession>A0A2V3J3U8</accession>
<gene>
    <name evidence="9" type="ORF">BWQ96_02012</name>
</gene>
<feature type="region of interest" description="Disordered" evidence="6">
    <location>
        <begin position="559"/>
        <end position="582"/>
    </location>
</feature>
<dbReference type="OrthoDB" id="3370at2759"/>
<evidence type="ECO:0000256" key="4">
    <source>
        <dbReference type="ARBA" id="ARBA00022884"/>
    </source>
</evidence>
<dbReference type="PROSITE" id="PS51194">
    <property type="entry name" value="HELICASE_CTER"/>
    <property type="match status" value="1"/>
</dbReference>
<evidence type="ECO:0000256" key="5">
    <source>
        <dbReference type="RuleBase" id="RU365068"/>
    </source>
</evidence>
<evidence type="ECO:0000256" key="3">
    <source>
        <dbReference type="ARBA" id="ARBA00022840"/>
    </source>
</evidence>
<dbReference type="Proteomes" id="UP000247409">
    <property type="component" value="Unassembled WGS sequence"/>
</dbReference>